<reference evidence="2" key="1">
    <citation type="journal article" date="2023" name="Mol. Phylogenet. Evol.">
        <title>Genome-scale phylogeny and comparative genomics of the fungal order Sordariales.</title>
        <authorList>
            <person name="Hensen N."/>
            <person name="Bonometti L."/>
            <person name="Westerberg I."/>
            <person name="Brannstrom I.O."/>
            <person name="Guillou S."/>
            <person name="Cros-Aarteil S."/>
            <person name="Calhoun S."/>
            <person name="Haridas S."/>
            <person name="Kuo A."/>
            <person name="Mondo S."/>
            <person name="Pangilinan J."/>
            <person name="Riley R."/>
            <person name="LaButti K."/>
            <person name="Andreopoulos B."/>
            <person name="Lipzen A."/>
            <person name="Chen C."/>
            <person name="Yan M."/>
            <person name="Daum C."/>
            <person name="Ng V."/>
            <person name="Clum A."/>
            <person name="Steindorff A."/>
            <person name="Ohm R.A."/>
            <person name="Martin F."/>
            <person name="Silar P."/>
            <person name="Natvig D.O."/>
            <person name="Lalanne C."/>
            <person name="Gautier V."/>
            <person name="Ament-Velasquez S.L."/>
            <person name="Kruys A."/>
            <person name="Hutchinson M.I."/>
            <person name="Powell A.J."/>
            <person name="Barry K."/>
            <person name="Miller A.N."/>
            <person name="Grigoriev I.V."/>
            <person name="Debuchy R."/>
            <person name="Gladieux P."/>
            <person name="Hiltunen Thoren M."/>
            <person name="Johannesson H."/>
        </authorList>
    </citation>
    <scope>NUCLEOTIDE SEQUENCE</scope>
    <source>
        <strain evidence="2">PSN293</strain>
    </source>
</reference>
<dbReference type="AlphaFoldDB" id="A0AAN7BCC0"/>
<sequence length="665" mass="72188">MIHPSPLLHLVGLLGCPAARRSQPGLCFTPRARYWYGSEMSGELIELPRAVNVTSTTQKRKEMGGSYSDVSDPHKKRTCSDVPQVKTRLESCKSMFTSSLQDISQPQVSTDGTPFPAFLIDKMGNKKTTTTTTGPGVLDFSQGWATPWLIVAIERAKSNQGESHRVAPSPREMRSYLVEITPFLGMTSSSQAILHLTEKQERDKNPNQGSRIEIEIVCRAAVLIGVVSFVLVVSDLVVHLTGRIQACEYRTVDQSSGNAGIQYPPRPLLFGGPERTLDGAGFFLRMYRTPRRWPASQFQKQFAACIRRTLEANQVDVFEGVPDFDQFNCNFNAVRQSAPGYTGAQERGALHNGATTMLTRCFNTCCSGLGNAVLSKLGICSSARLKGGKSWAHRNLVVDGESSIELWLDEQVNNANHRSPSPRSPGINDFWVCSDAIGRGLALSRSASHPGAPEKLCLQKRGNRTCFEVCHGPMRGMSRRHAQIGNIGGNGDREHNQSFRGHNSEVGARNRLSATVGTWMAILWYPCKRRGESVCDFHSQGRAGDRTLTSARARRGNGGSHKVAMAADARVGSSLATSISEVPADSMPSWHQGVSALSGSTGCREEGSQAAPCRRRAGPSSSLRPNDAASHRPAPRTLAPLGSQKPVLAGNGRFILALLTGPEPK</sequence>
<reference evidence="2" key="2">
    <citation type="submission" date="2023-05" db="EMBL/GenBank/DDBJ databases">
        <authorList>
            <consortium name="Lawrence Berkeley National Laboratory"/>
            <person name="Steindorff A."/>
            <person name="Hensen N."/>
            <person name="Bonometti L."/>
            <person name="Westerberg I."/>
            <person name="Brannstrom I.O."/>
            <person name="Guillou S."/>
            <person name="Cros-Aarteil S."/>
            <person name="Calhoun S."/>
            <person name="Haridas S."/>
            <person name="Kuo A."/>
            <person name="Mondo S."/>
            <person name="Pangilinan J."/>
            <person name="Riley R."/>
            <person name="Labutti K."/>
            <person name="Andreopoulos B."/>
            <person name="Lipzen A."/>
            <person name="Chen C."/>
            <person name="Yanf M."/>
            <person name="Daum C."/>
            <person name="Ng V."/>
            <person name="Clum A."/>
            <person name="Ohm R."/>
            <person name="Martin F."/>
            <person name="Silar P."/>
            <person name="Natvig D."/>
            <person name="Lalanne C."/>
            <person name="Gautier V."/>
            <person name="Ament-Velasquez S.L."/>
            <person name="Kruys A."/>
            <person name="Hutchinson M.I."/>
            <person name="Powell A.J."/>
            <person name="Barry K."/>
            <person name="Miller A.N."/>
            <person name="Grigoriev I.V."/>
            <person name="Debuchy R."/>
            <person name="Gladieux P."/>
            <person name="Thoren M.H."/>
            <person name="Johannesson H."/>
        </authorList>
    </citation>
    <scope>NUCLEOTIDE SEQUENCE</scope>
    <source>
        <strain evidence="2">PSN293</strain>
    </source>
</reference>
<comment type="caution">
    <text evidence="2">The sequence shown here is derived from an EMBL/GenBank/DDBJ whole genome shotgun (WGS) entry which is preliminary data.</text>
</comment>
<proteinExistence type="predicted"/>
<keyword evidence="3" id="KW-1185">Reference proteome</keyword>
<dbReference type="Proteomes" id="UP001301769">
    <property type="component" value="Unassembled WGS sequence"/>
</dbReference>
<gene>
    <name evidence="2" type="ORF">QBC37DRAFT_395562</name>
</gene>
<protein>
    <submittedName>
        <fullName evidence="2">Uncharacterized protein</fullName>
    </submittedName>
</protein>
<evidence type="ECO:0000313" key="3">
    <source>
        <dbReference type="Proteomes" id="UP001301769"/>
    </source>
</evidence>
<dbReference type="EMBL" id="MU858052">
    <property type="protein sequence ID" value="KAK4218574.1"/>
    <property type="molecule type" value="Genomic_DNA"/>
</dbReference>
<name>A0AAN7BCC0_9PEZI</name>
<evidence type="ECO:0000313" key="2">
    <source>
        <dbReference type="EMBL" id="KAK4218574.1"/>
    </source>
</evidence>
<feature type="region of interest" description="Disordered" evidence="1">
    <location>
        <begin position="55"/>
        <end position="78"/>
    </location>
</feature>
<organism evidence="2 3">
    <name type="scientific">Rhypophila decipiens</name>
    <dbReference type="NCBI Taxonomy" id="261697"/>
    <lineage>
        <taxon>Eukaryota</taxon>
        <taxon>Fungi</taxon>
        <taxon>Dikarya</taxon>
        <taxon>Ascomycota</taxon>
        <taxon>Pezizomycotina</taxon>
        <taxon>Sordariomycetes</taxon>
        <taxon>Sordariomycetidae</taxon>
        <taxon>Sordariales</taxon>
        <taxon>Naviculisporaceae</taxon>
        <taxon>Rhypophila</taxon>
    </lineage>
</organism>
<accession>A0AAN7BCC0</accession>
<evidence type="ECO:0000256" key="1">
    <source>
        <dbReference type="SAM" id="MobiDB-lite"/>
    </source>
</evidence>
<feature type="region of interest" description="Disordered" evidence="1">
    <location>
        <begin position="584"/>
        <end position="645"/>
    </location>
</feature>